<dbReference type="PANTHER" id="PTHR47723">
    <property type="entry name" value="OS05G0353850 PROTEIN"/>
    <property type="match status" value="1"/>
</dbReference>
<protein>
    <recommendedName>
        <fullName evidence="1">RNase H type-1 domain-containing protein</fullName>
    </recommendedName>
</protein>
<name>A0A7J8YNE8_GOSAI</name>
<dbReference type="AlphaFoldDB" id="A0A7J8YNE8"/>
<dbReference type="InterPro" id="IPR002156">
    <property type="entry name" value="RNaseH_domain"/>
</dbReference>
<dbReference type="Pfam" id="PF13456">
    <property type="entry name" value="RVT_3"/>
    <property type="match status" value="1"/>
</dbReference>
<feature type="domain" description="RNase H type-1" evidence="1">
    <location>
        <begin position="5"/>
        <end position="72"/>
    </location>
</feature>
<proteinExistence type="predicted"/>
<sequence>MFVAARSLLQDHNGTWIIGFTMYLGNCEVIDLELWCILDRLQIAFDRGFQNIIIRIDNLEAVKLIHEGVREGFNSTLVTRILLLLKLLSH</sequence>
<dbReference type="Proteomes" id="UP000593577">
    <property type="component" value="Unassembled WGS sequence"/>
</dbReference>
<evidence type="ECO:0000259" key="1">
    <source>
        <dbReference type="Pfam" id="PF13456"/>
    </source>
</evidence>
<dbReference type="PANTHER" id="PTHR47723:SF19">
    <property type="entry name" value="POLYNUCLEOTIDYL TRANSFERASE, RIBONUCLEASE H-LIKE SUPERFAMILY PROTEIN"/>
    <property type="match status" value="1"/>
</dbReference>
<accession>A0A7J8YNE8</accession>
<keyword evidence="3" id="KW-1185">Reference proteome</keyword>
<dbReference type="GO" id="GO:0004523">
    <property type="term" value="F:RNA-DNA hybrid ribonuclease activity"/>
    <property type="evidence" value="ECO:0007669"/>
    <property type="project" value="InterPro"/>
</dbReference>
<dbReference type="GO" id="GO:0003676">
    <property type="term" value="F:nucleic acid binding"/>
    <property type="evidence" value="ECO:0007669"/>
    <property type="project" value="InterPro"/>
</dbReference>
<evidence type="ECO:0000313" key="3">
    <source>
        <dbReference type="Proteomes" id="UP000593577"/>
    </source>
</evidence>
<dbReference type="EMBL" id="JABFAA010172091">
    <property type="protein sequence ID" value="MBA0701065.1"/>
    <property type="molecule type" value="Genomic_DNA"/>
</dbReference>
<reference evidence="2 3" key="1">
    <citation type="journal article" date="2019" name="Genome Biol. Evol.">
        <title>Insights into the evolution of the New World diploid cottons (Gossypium, subgenus Houzingenia) based on genome sequencing.</title>
        <authorList>
            <person name="Grover C.E."/>
            <person name="Arick M.A. 2nd"/>
            <person name="Thrash A."/>
            <person name="Conover J.L."/>
            <person name="Sanders W.S."/>
            <person name="Peterson D.G."/>
            <person name="Frelichowski J.E."/>
            <person name="Scheffler J.A."/>
            <person name="Scheffler B.E."/>
            <person name="Wendel J.F."/>
        </authorList>
    </citation>
    <scope>NUCLEOTIDE SEQUENCE [LARGE SCALE GENOMIC DNA]</scope>
    <source>
        <strain evidence="2">185</strain>
        <tissue evidence="2">Leaf</tissue>
    </source>
</reference>
<evidence type="ECO:0000313" key="2">
    <source>
        <dbReference type="EMBL" id="MBA0701065.1"/>
    </source>
</evidence>
<comment type="caution">
    <text evidence="2">The sequence shown here is derived from an EMBL/GenBank/DDBJ whole genome shotgun (WGS) entry which is preliminary data.</text>
</comment>
<dbReference type="InterPro" id="IPR053151">
    <property type="entry name" value="RNase_H-like"/>
</dbReference>
<organism evidence="2 3">
    <name type="scientific">Gossypium aridum</name>
    <name type="common">American cotton</name>
    <name type="synonym">Erioxylum aridum</name>
    <dbReference type="NCBI Taxonomy" id="34290"/>
    <lineage>
        <taxon>Eukaryota</taxon>
        <taxon>Viridiplantae</taxon>
        <taxon>Streptophyta</taxon>
        <taxon>Embryophyta</taxon>
        <taxon>Tracheophyta</taxon>
        <taxon>Spermatophyta</taxon>
        <taxon>Magnoliopsida</taxon>
        <taxon>eudicotyledons</taxon>
        <taxon>Gunneridae</taxon>
        <taxon>Pentapetalae</taxon>
        <taxon>rosids</taxon>
        <taxon>malvids</taxon>
        <taxon>Malvales</taxon>
        <taxon>Malvaceae</taxon>
        <taxon>Malvoideae</taxon>
        <taxon>Gossypium</taxon>
    </lineage>
</organism>
<gene>
    <name evidence="2" type="ORF">Goari_005515</name>
</gene>